<dbReference type="Pfam" id="PF02009">
    <property type="entry name" value="RIFIN"/>
    <property type="match status" value="1"/>
</dbReference>
<evidence type="ECO:0000313" key="1">
    <source>
        <dbReference type="EMBL" id="KOB85521.1"/>
    </source>
</evidence>
<feature type="non-terminal residue" evidence="1">
    <location>
        <position position="1"/>
    </location>
</feature>
<reference evidence="2" key="1">
    <citation type="submission" date="2006-09" db="EMBL/GenBank/DDBJ databases">
        <title>Annotation of Plasmodium falciparum Dd2.</title>
        <authorList>
            <consortium name="The Broad Institute Genome Sequencing Platform"/>
            <person name="Volkman S.K."/>
            <person name="Neafsey D.E."/>
            <person name="Dash A.P."/>
            <person name="Chitnis C.E."/>
            <person name="Hartl D.L."/>
            <person name="Young S.K."/>
            <person name="Zeng Q."/>
            <person name="Koehrsen M."/>
            <person name="Alvarado L."/>
            <person name="Berlin A."/>
            <person name="Borenstein D."/>
            <person name="Chapman S.B."/>
            <person name="Chen Z."/>
            <person name="Engels R."/>
            <person name="Freedman E."/>
            <person name="Gellesch M."/>
            <person name="Goldberg J."/>
            <person name="Griggs A."/>
            <person name="Gujja S."/>
            <person name="Heilman E.R."/>
            <person name="Heiman D.I."/>
            <person name="Howarth C."/>
            <person name="Jen D."/>
            <person name="Larson L."/>
            <person name="Mehta T."/>
            <person name="Neiman D."/>
            <person name="Park D."/>
            <person name="Pearson M."/>
            <person name="Roberts A."/>
            <person name="Saif S."/>
            <person name="Shea T."/>
            <person name="Shenoy N."/>
            <person name="Sisk P."/>
            <person name="Stolte C."/>
            <person name="Sykes S."/>
            <person name="Walk T."/>
            <person name="White J."/>
            <person name="Yandava C."/>
            <person name="Haas B."/>
            <person name="Henn M.R."/>
            <person name="Nusbaum C."/>
            <person name="Birren B."/>
        </authorList>
    </citation>
    <scope>NUCLEOTIDE SEQUENCE [LARGE SCALE GENOMIC DNA]</scope>
</reference>
<gene>
    <name evidence="1" type="ORF">PFDG_01017</name>
</gene>
<dbReference type="EMBL" id="DS016146">
    <property type="protein sequence ID" value="KOB85521.1"/>
    <property type="molecule type" value="Genomic_DNA"/>
</dbReference>
<organism evidence="1 2">
    <name type="scientific">Plasmodium falciparum (isolate Dd2)</name>
    <dbReference type="NCBI Taxonomy" id="57267"/>
    <lineage>
        <taxon>Eukaryota</taxon>
        <taxon>Sar</taxon>
        <taxon>Alveolata</taxon>
        <taxon>Apicomplexa</taxon>
        <taxon>Aconoidasida</taxon>
        <taxon>Haemosporida</taxon>
        <taxon>Plasmodiidae</taxon>
        <taxon>Plasmodium</taxon>
        <taxon>Plasmodium (Laverania)</taxon>
    </lineage>
</organism>
<evidence type="ECO:0000313" key="2">
    <source>
        <dbReference type="Proteomes" id="UP000054282"/>
    </source>
</evidence>
<protein>
    <submittedName>
        <fullName evidence="1">Uncharacterized protein</fullName>
    </submittedName>
</protein>
<proteinExistence type="predicted"/>
<dbReference type="KEGG" id="pfd:PFDG_01017"/>
<dbReference type="Proteomes" id="UP000054282">
    <property type="component" value="Unassembled WGS sequence"/>
</dbReference>
<reference evidence="2" key="2">
    <citation type="submission" date="2006-09" db="EMBL/GenBank/DDBJ databases">
        <title>The genome sequence of Plasmodium falciparum Dd2.</title>
        <authorList>
            <consortium name="The Broad Institute Genome Sequencing Platform"/>
            <person name="Birren B."/>
            <person name="Lander E."/>
            <person name="Galagan J."/>
            <person name="Nusbaum C."/>
            <person name="Devon K."/>
            <person name="Henn M."/>
            <person name="Jaffe D."/>
            <person name="Butler J."/>
            <person name="Alvarez P."/>
            <person name="Gnerre S."/>
            <person name="Grabherr M."/>
            <person name="Kleber M."/>
            <person name="Mauceli E."/>
            <person name="Brockman W."/>
            <person name="MacCallum I.A."/>
            <person name="Rounsley S."/>
            <person name="Young S."/>
            <person name="LaButti K."/>
            <person name="Pushparaj V."/>
            <person name="DeCaprio D."/>
            <person name="Crawford M."/>
            <person name="Koehrsen M."/>
            <person name="Engels R."/>
            <person name="Montgomery P."/>
            <person name="Pearson M."/>
            <person name="Howarth C."/>
            <person name="Larson L."/>
            <person name="Luoma S."/>
            <person name="White J."/>
            <person name="Kodira C."/>
            <person name="Zeng Q."/>
            <person name="O'Leary S."/>
            <person name="Yandava C."/>
            <person name="Alvarado L."/>
            <person name="Wirth D."/>
            <person name="Volkman S."/>
            <person name="Hartl D."/>
        </authorList>
    </citation>
    <scope>NUCLEOTIDE SEQUENCE [LARGE SCALE GENOMIC DNA]</scope>
</reference>
<name>A0A0L7LXX0_PLAF4</name>
<feature type="non-terminal residue" evidence="1">
    <location>
        <position position="105"/>
    </location>
</feature>
<accession>A0A0L7LXX0</accession>
<dbReference type="OMA" id="LIKTTFH"/>
<dbReference type="AlphaFoldDB" id="A0A0L7LXX0"/>
<dbReference type="InterPro" id="IPR006373">
    <property type="entry name" value="VSA_Rifin"/>
</dbReference>
<sequence>KFCLNCGVQLGGGVLQASGLLGGIGSVAVNGWKTEAIAAAIAAAEKTGAAEGSAKGAAAGAAEVIRLIKTTFHIEKLGNGTLDSIINTNTYTDVTHISGFIDSEF</sequence>